<comment type="caution">
    <text evidence="1">The sequence shown here is derived from an EMBL/GenBank/DDBJ whole genome shotgun (WGS) entry which is preliminary data.</text>
</comment>
<sequence>MSYSHFTTFERGQLEALYKLGYSTRKMGAILKRHHSSIARELKRNVKENSTYYSDKAQKEYVQRRKSCKPAGKWSIELAEEIQEKLELTWSPEQIQHGNLKEEISFKTIYNWLYQGKLFKKDLSLLRHKGKRQKPKETRGRFNIGTSIQKRPSEIRTRETFGHWELDTIVSSRGKSKGCFATFVERKTRYYQAIAIPDRTAESMEFAIKQIASMYPSAALQTATVDRGKEFSCYQRVEKDLEIAVFFADPYSSWQRGSNENANGLLREFYPKKTDLSLVSQEQLNQALLLINQRPRKCLGWKTAHEAFQEELSHLD</sequence>
<evidence type="ECO:0000313" key="1">
    <source>
        <dbReference type="EMBL" id="MCM3735996.1"/>
    </source>
</evidence>
<name>A0ACC6A6A2_9BACI</name>
<dbReference type="Proteomes" id="UP001202289">
    <property type="component" value="Unassembled WGS sequence"/>
</dbReference>
<keyword evidence="2" id="KW-1185">Reference proteome</keyword>
<accession>A0ACC6A6A2</accession>
<gene>
    <name evidence="1" type="ORF">M3215_09220</name>
</gene>
<reference evidence="1" key="1">
    <citation type="submission" date="2022-05" db="EMBL/GenBank/DDBJ databases">
        <title>Comparative Genomics of Spacecraft Associated Microbes.</title>
        <authorList>
            <person name="Tran M.T."/>
            <person name="Wright A."/>
            <person name="Seuylemezian A."/>
            <person name="Eisen J."/>
            <person name="Coil D."/>
        </authorList>
    </citation>
    <scope>NUCLEOTIDE SEQUENCE</scope>
    <source>
        <strain evidence="1">FAIRING 10M-2.2</strain>
    </source>
</reference>
<dbReference type="EMBL" id="JAMBOP010000008">
    <property type="protein sequence ID" value="MCM3735996.1"/>
    <property type="molecule type" value="Genomic_DNA"/>
</dbReference>
<proteinExistence type="predicted"/>
<protein>
    <submittedName>
        <fullName evidence="1">IS30 family transposase</fullName>
    </submittedName>
</protein>
<organism evidence="1 2">
    <name type="scientific">Bacillus cytotoxicus</name>
    <dbReference type="NCBI Taxonomy" id="580165"/>
    <lineage>
        <taxon>Bacteria</taxon>
        <taxon>Bacillati</taxon>
        <taxon>Bacillota</taxon>
        <taxon>Bacilli</taxon>
        <taxon>Bacillales</taxon>
        <taxon>Bacillaceae</taxon>
        <taxon>Bacillus</taxon>
        <taxon>Bacillus cereus group</taxon>
    </lineage>
</organism>
<evidence type="ECO:0000313" key="2">
    <source>
        <dbReference type="Proteomes" id="UP001202289"/>
    </source>
</evidence>